<dbReference type="PROSITE" id="PS01209">
    <property type="entry name" value="LDLRA_1"/>
    <property type="match status" value="1"/>
</dbReference>
<protein>
    <submittedName>
        <fullName evidence="12">Glutamate-gated chloride channel-like 7</fullName>
    </submittedName>
</protein>
<dbReference type="SUPFAM" id="SSF57424">
    <property type="entry name" value="LDL receptor-like module"/>
    <property type="match status" value="1"/>
</dbReference>
<dbReference type="SUPFAM" id="SSF56436">
    <property type="entry name" value="C-type lectin-like"/>
    <property type="match status" value="1"/>
</dbReference>
<reference evidence="12" key="1">
    <citation type="journal article" date="2021" name="Sci. Adv.">
        <title>The American lobster genome reveals insights on longevity, neural, and immune adaptations.</title>
        <authorList>
            <person name="Polinski J.M."/>
            <person name="Zimin A.V."/>
            <person name="Clark K.F."/>
            <person name="Kohn A.B."/>
            <person name="Sadowski N."/>
            <person name="Timp W."/>
            <person name="Ptitsyn A."/>
            <person name="Khanna P."/>
            <person name="Romanova D.Y."/>
            <person name="Williams P."/>
            <person name="Greenwood S.J."/>
            <person name="Moroz L.L."/>
            <person name="Walt D.R."/>
            <person name="Bodnar A.G."/>
        </authorList>
    </citation>
    <scope>NUCLEOTIDE SEQUENCE</scope>
    <source>
        <strain evidence="12">GMGI-L3</strain>
    </source>
</reference>
<accession>A0A8J5JL86</accession>
<keyword evidence="4 8" id="KW-0472">Membrane</keyword>
<feature type="transmembrane region" description="Helical" evidence="8">
    <location>
        <begin position="756"/>
        <end position="774"/>
    </location>
</feature>
<dbReference type="Proteomes" id="UP000747542">
    <property type="component" value="Unassembled WGS sequence"/>
</dbReference>
<dbReference type="Gene3D" id="2.70.170.10">
    <property type="entry name" value="Neurotransmitter-gated ion-channel ligand-binding domain"/>
    <property type="match status" value="1"/>
</dbReference>
<dbReference type="PROSITE" id="PS51828">
    <property type="entry name" value="PTX_2"/>
    <property type="match status" value="1"/>
</dbReference>
<dbReference type="InterPro" id="IPR006201">
    <property type="entry name" value="Neur_channel"/>
</dbReference>
<evidence type="ECO:0000256" key="7">
    <source>
        <dbReference type="PROSITE-ProRule" id="PRU01172"/>
    </source>
</evidence>
<dbReference type="PROSITE" id="PS50068">
    <property type="entry name" value="LDLRA_2"/>
    <property type="match status" value="1"/>
</dbReference>
<feature type="domain" description="Pentraxin (PTX)" evidence="11">
    <location>
        <begin position="31"/>
        <end position="239"/>
    </location>
</feature>
<dbReference type="Pfam" id="PF00354">
    <property type="entry name" value="Pentaxin"/>
    <property type="match status" value="1"/>
</dbReference>
<feature type="transmembrane region" description="Helical" evidence="8">
    <location>
        <begin position="836"/>
        <end position="860"/>
    </location>
</feature>
<dbReference type="EMBL" id="JAHLQT010035566">
    <property type="protein sequence ID" value="KAG7158298.1"/>
    <property type="molecule type" value="Genomic_DNA"/>
</dbReference>
<evidence type="ECO:0000256" key="8">
    <source>
        <dbReference type="SAM" id="Phobius"/>
    </source>
</evidence>
<feature type="disulfide bond" evidence="6">
    <location>
        <begin position="471"/>
        <end position="489"/>
    </location>
</feature>
<dbReference type="InterPro" id="IPR006202">
    <property type="entry name" value="Neur_chan_lig-bd"/>
</dbReference>
<dbReference type="PROSITE" id="PS00236">
    <property type="entry name" value="NEUROTR_ION_CHANNEL"/>
    <property type="match status" value="1"/>
</dbReference>
<evidence type="ECO:0000256" key="5">
    <source>
        <dbReference type="ARBA" id="ARBA00023157"/>
    </source>
</evidence>
<dbReference type="AlphaFoldDB" id="A0A8J5JL86"/>
<evidence type="ECO:0000256" key="6">
    <source>
        <dbReference type="PROSITE-ProRule" id="PRU00124"/>
    </source>
</evidence>
<dbReference type="InterPro" id="IPR001304">
    <property type="entry name" value="C-type_lectin-like"/>
</dbReference>
<organism evidence="12 13">
    <name type="scientific">Homarus americanus</name>
    <name type="common">American lobster</name>
    <dbReference type="NCBI Taxonomy" id="6706"/>
    <lineage>
        <taxon>Eukaryota</taxon>
        <taxon>Metazoa</taxon>
        <taxon>Ecdysozoa</taxon>
        <taxon>Arthropoda</taxon>
        <taxon>Crustacea</taxon>
        <taxon>Multicrustacea</taxon>
        <taxon>Malacostraca</taxon>
        <taxon>Eumalacostraca</taxon>
        <taxon>Eucarida</taxon>
        <taxon>Decapoda</taxon>
        <taxon>Pleocyemata</taxon>
        <taxon>Astacidea</taxon>
        <taxon>Nephropoidea</taxon>
        <taxon>Nephropidae</taxon>
        <taxon>Homarus</taxon>
    </lineage>
</organism>
<evidence type="ECO:0000259" key="10">
    <source>
        <dbReference type="PROSITE" id="PS50041"/>
    </source>
</evidence>
<evidence type="ECO:0000313" key="12">
    <source>
        <dbReference type="EMBL" id="KAG7158298.1"/>
    </source>
</evidence>
<dbReference type="PANTHER" id="PTHR18945">
    <property type="entry name" value="NEUROTRANSMITTER GATED ION CHANNEL"/>
    <property type="match status" value="1"/>
</dbReference>
<dbReference type="SMART" id="SM00159">
    <property type="entry name" value="PTX"/>
    <property type="match status" value="1"/>
</dbReference>
<dbReference type="InterPro" id="IPR016187">
    <property type="entry name" value="CTDL_fold"/>
</dbReference>
<dbReference type="PRINTS" id="PR00895">
    <property type="entry name" value="PENTAXIN"/>
</dbReference>
<dbReference type="InterPro" id="IPR006029">
    <property type="entry name" value="Neurotrans-gated_channel_TM"/>
</dbReference>
<comment type="caution">
    <text evidence="12">The sequence shown here is derived from an EMBL/GenBank/DDBJ whole genome shotgun (WGS) entry which is preliminary data.</text>
</comment>
<dbReference type="Pfam" id="PF02931">
    <property type="entry name" value="Neur_chan_LBD"/>
    <property type="match status" value="1"/>
</dbReference>
<dbReference type="Gene3D" id="3.10.100.10">
    <property type="entry name" value="Mannose-Binding Protein A, subunit A"/>
    <property type="match status" value="1"/>
</dbReference>
<dbReference type="SUPFAM" id="SSF90112">
    <property type="entry name" value="Neurotransmitter-gated ion-channel transmembrane pore"/>
    <property type="match status" value="1"/>
</dbReference>
<dbReference type="Pfam" id="PF02932">
    <property type="entry name" value="Neur_chan_memb"/>
    <property type="match status" value="1"/>
</dbReference>
<evidence type="ECO:0000256" key="2">
    <source>
        <dbReference type="ARBA" id="ARBA00022692"/>
    </source>
</evidence>
<name>A0A8J5JL86_HOMAM</name>
<feature type="signal peptide" evidence="9">
    <location>
        <begin position="1"/>
        <end position="18"/>
    </location>
</feature>
<dbReference type="CDD" id="cd00112">
    <property type="entry name" value="LDLa"/>
    <property type="match status" value="1"/>
</dbReference>
<dbReference type="SUPFAM" id="SSF49899">
    <property type="entry name" value="Concanavalin A-like lectins/glucanases"/>
    <property type="match status" value="1"/>
</dbReference>
<dbReference type="GO" id="GO:0005230">
    <property type="term" value="F:extracellular ligand-gated monoatomic ion channel activity"/>
    <property type="evidence" value="ECO:0007669"/>
    <property type="project" value="InterPro"/>
</dbReference>
<feature type="disulfide bond" evidence="6">
    <location>
        <begin position="483"/>
        <end position="498"/>
    </location>
</feature>
<evidence type="ECO:0000256" key="3">
    <source>
        <dbReference type="ARBA" id="ARBA00022989"/>
    </source>
</evidence>
<dbReference type="InterPro" id="IPR023415">
    <property type="entry name" value="LDLR_class-A_CS"/>
</dbReference>
<dbReference type="SUPFAM" id="SSF63712">
    <property type="entry name" value="Nicotinic receptor ligand binding domain-like"/>
    <property type="match status" value="1"/>
</dbReference>
<keyword evidence="3 8" id="KW-1133">Transmembrane helix</keyword>
<keyword evidence="2 8" id="KW-0812">Transmembrane</keyword>
<evidence type="ECO:0000256" key="1">
    <source>
        <dbReference type="ARBA" id="ARBA00004141"/>
    </source>
</evidence>
<feature type="chain" id="PRO_5035306299" evidence="9">
    <location>
        <begin position="19"/>
        <end position="867"/>
    </location>
</feature>
<keyword evidence="5 6" id="KW-1015">Disulfide bond</keyword>
<dbReference type="Pfam" id="PF00059">
    <property type="entry name" value="Lectin_C"/>
    <property type="match status" value="1"/>
</dbReference>
<dbReference type="SMART" id="SM00192">
    <property type="entry name" value="LDLa"/>
    <property type="match status" value="1"/>
</dbReference>
<dbReference type="InterPro" id="IPR036055">
    <property type="entry name" value="LDL_receptor-like_sf"/>
</dbReference>
<keyword evidence="9" id="KW-0732">Signal</keyword>
<evidence type="ECO:0000256" key="9">
    <source>
        <dbReference type="SAM" id="SignalP"/>
    </source>
</evidence>
<dbReference type="InterPro" id="IPR036734">
    <property type="entry name" value="Neur_chan_lig-bd_sf"/>
</dbReference>
<sequence>MILLLYLCLDVVIPGVAAAGDRVGDEVKVFGLQADMWQPSRNDIFVRFNLTKKGFADTRDLSLCYRAKASSLEHIEAYISFAVSSDNVDSLVIMRIGSKLDVYIHDVGQPGLTDFHTDLVLHRWEHHCHIFSQGFYRAFVNGEEKASGPLISEDGLLPLNSTLCFGMEQDAVGGGFDRTQIFRGHMAQVNIWNKKISDTEIQDIASCRIYGEGNVFSSDVDVLEEVGTTLDIVPLAELCVPESDFVVLPMMFDIYEARMECYRMGYALFAPESPRKNKDLYNTSLQFLDSCTNTYHMWIGIDDEQEEGVWQKASDNSVLTDLSFESGQPDGLTIQNCVYMSVFTGLWSDEACGLGILSCISCTKRQNPPLRLRGMCFRTEAESSFEILGYISGRPFFHGFYGLMMYMTDPGSWVLFDTKNNETLASLVLTSVSDYPVGRKVWIVNNPVCDLPQNSKFELSLSPCHKSEYTCANGDCITKEQRCNSQDDCADLSDENGCHLVMRPESYRVERPPDSLVEGRPVELKSLVQILRFTDINDIKRIVSVELNLMIIWKDTRLKYLNLKNTREWNRLGQEEIDGIWRPILEFPNVHDGNVRLLKERLYLEKSGDPLPTEFNDIKMESVYSGESTSLVQIQHYSGTYACHFDVFYYPFDKQRCSVLLQLSSVRQDNVTFTQEGAQVEYMGFEELPLFVVNKFEVVATHRGDNDTRYSVLSVEFQLSRRWTVIMMNLYFPTNLLLATGYATLFLSVTDQGDRMTLSLTTLLVLYTLFNNSSDSLPVTAYVKMIDMWFLYCILLLFFIIVCHTVVKPKIHQVHDIASPPSLKITKMLNQVPPEVLLKIVRVFVVPGFVVLFNTVYWAALLRSLSK</sequence>
<dbReference type="GO" id="GO:0016020">
    <property type="term" value="C:membrane"/>
    <property type="evidence" value="ECO:0007669"/>
    <property type="project" value="UniProtKB-SubCell"/>
</dbReference>
<dbReference type="Gene3D" id="1.20.58.390">
    <property type="entry name" value="Neurotransmitter-gated ion-channel transmembrane domain"/>
    <property type="match status" value="1"/>
</dbReference>
<dbReference type="Gene3D" id="4.10.400.10">
    <property type="entry name" value="Low-density Lipoprotein Receptor"/>
    <property type="match status" value="1"/>
</dbReference>
<evidence type="ECO:0000256" key="4">
    <source>
        <dbReference type="ARBA" id="ARBA00023136"/>
    </source>
</evidence>
<gene>
    <name evidence="12" type="primary">GluCa-L7</name>
    <name evidence="12" type="ORF">Hamer_G008946</name>
</gene>
<comment type="caution">
    <text evidence="7">Lacks conserved residue(s) required for the propagation of feature annotation.</text>
</comment>
<dbReference type="Pfam" id="PF00057">
    <property type="entry name" value="Ldl_recept_a"/>
    <property type="match status" value="1"/>
</dbReference>
<evidence type="ECO:0000259" key="11">
    <source>
        <dbReference type="PROSITE" id="PS51828"/>
    </source>
</evidence>
<dbReference type="CDD" id="cd00037">
    <property type="entry name" value="CLECT"/>
    <property type="match status" value="1"/>
</dbReference>
<proteinExistence type="predicted"/>
<dbReference type="InterPro" id="IPR001759">
    <property type="entry name" value="PTX_dom"/>
</dbReference>
<keyword evidence="13" id="KW-1185">Reference proteome</keyword>
<feature type="transmembrane region" description="Helical" evidence="8">
    <location>
        <begin position="789"/>
        <end position="807"/>
    </location>
</feature>
<feature type="disulfide bond" evidence="6">
    <location>
        <begin position="464"/>
        <end position="476"/>
    </location>
</feature>
<comment type="subcellular location">
    <subcellularLocation>
        <location evidence="1">Membrane</location>
        <topology evidence="1">Multi-pass membrane protein</topology>
    </subcellularLocation>
</comment>
<evidence type="ECO:0000313" key="13">
    <source>
        <dbReference type="Proteomes" id="UP000747542"/>
    </source>
</evidence>
<feature type="transmembrane region" description="Helical" evidence="8">
    <location>
        <begin position="730"/>
        <end position="749"/>
    </location>
</feature>
<dbReference type="InterPro" id="IPR013320">
    <property type="entry name" value="ConA-like_dom_sf"/>
</dbReference>
<dbReference type="InterPro" id="IPR036719">
    <property type="entry name" value="Neuro-gated_channel_TM_sf"/>
</dbReference>
<dbReference type="Gene3D" id="2.60.120.200">
    <property type="match status" value="1"/>
</dbReference>
<feature type="domain" description="C-type lectin" evidence="10">
    <location>
        <begin position="256"/>
        <end position="352"/>
    </location>
</feature>
<dbReference type="PROSITE" id="PS50041">
    <property type="entry name" value="C_TYPE_LECTIN_2"/>
    <property type="match status" value="1"/>
</dbReference>
<dbReference type="InterPro" id="IPR002172">
    <property type="entry name" value="LDrepeatLR_classA_rpt"/>
</dbReference>
<dbReference type="InterPro" id="IPR018000">
    <property type="entry name" value="Neurotransmitter_ion_chnl_CS"/>
</dbReference>
<dbReference type="InterPro" id="IPR016186">
    <property type="entry name" value="C-type_lectin-like/link_sf"/>
</dbReference>
<dbReference type="GO" id="GO:0004888">
    <property type="term" value="F:transmembrane signaling receptor activity"/>
    <property type="evidence" value="ECO:0007669"/>
    <property type="project" value="InterPro"/>
</dbReference>
<dbReference type="InterPro" id="IPR038050">
    <property type="entry name" value="Neuro_actylchol_rec"/>
</dbReference>